<evidence type="ECO:0000256" key="1">
    <source>
        <dbReference type="ARBA" id="ARBA00005695"/>
    </source>
</evidence>
<accession>A0A6B0SVY7</accession>
<dbReference type="Proteomes" id="UP000437065">
    <property type="component" value="Unassembled WGS sequence"/>
</dbReference>
<dbReference type="Pfam" id="PF00496">
    <property type="entry name" value="SBP_bac_5"/>
    <property type="match status" value="1"/>
</dbReference>
<protein>
    <recommendedName>
        <fullName evidence="4">Solute-binding protein family 5 domain-containing protein</fullName>
    </recommendedName>
</protein>
<proteinExistence type="inferred from homology"/>
<feature type="domain" description="Solute-binding protein family 5" evidence="4">
    <location>
        <begin position="77"/>
        <end position="386"/>
    </location>
</feature>
<dbReference type="GO" id="GO:0015833">
    <property type="term" value="P:peptide transport"/>
    <property type="evidence" value="ECO:0007669"/>
    <property type="project" value="TreeGrafter"/>
</dbReference>
<name>A0A6B0SVY7_9EURY</name>
<sequence>MLTALGTAAGAATIPDLTTGQQAGSDLSPRDGGTFTIGWGGTTAGVSPFNENTALNGLLVRQVYDQGVVLDPDSSAVQPWLFTDWELVDEGEAPAIEVTVRDDVTWHDGEAFTAADPVFTYEYLQTTDTQNVISRGNSKYIDGVEQTGTYEFRIELTEPIATWRQSLLRVAVLPEHIWSGVADPAQRDPLAEGGPIGTGAFTVASFDADAKTWVRLEPRADADETYPMPADVDFLADNPPYVDALEIRQYDSKSAVKTALLEGEVDAINTSLSYDEADRYRSNNCEVNVVESEEDGFQLAGFNTRRVPFDDKVFRQFLHKLWDDEYYINEVHSGTDAVAGDYLAPLPFSEYRPAEPDASAAEQFTLFRDSQGDFDVEAARAFLTDNAAAQHDYSFEETADGMRLRVNGEPFGAAHTDNDGTGDQGALTVLTTLPRFNPKQAEGIDRWIRNMELVGVPAEVSERGFGQLIDQVFSEQAFDTYTIGWTNLEPTLGYLNQIAGDGYGNPTGYRGADDLIRDAETTLDQSERTEAVKAALSRIYEDSPYMVFEYERLYQPLLEDWAGWVNNQGGIYNQFTYLNIHRPPEFEFQIRGANKGSKAPTINSGSNGRIPVRIPATESIDPATDIDVDTLRFGSRATVNGCGGATPVKSTVVNGSGDGGGDLLVHFETDATGFEPGDTVAKLAGRTTGGTPITATSSVDVK</sequence>
<dbReference type="CDD" id="cd00995">
    <property type="entry name" value="PBP2_NikA_DppA_OppA_like"/>
    <property type="match status" value="1"/>
</dbReference>
<evidence type="ECO:0000256" key="3">
    <source>
        <dbReference type="ARBA" id="ARBA00022729"/>
    </source>
</evidence>
<keyword evidence="3" id="KW-0732">Signal</keyword>
<dbReference type="Gene3D" id="3.40.190.10">
    <property type="entry name" value="Periplasmic binding protein-like II"/>
    <property type="match status" value="1"/>
</dbReference>
<reference evidence="5 6" key="1">
    <citation type="submission" date="2019-12" db="EMBL/GenBank/DDBJ databases">
        <title>Isolation and characterization of three novel carbon monoxide-oxidizing members of Halobacteria from salione crusts and soils.</title>
        <authorList>
            <person name="Myers M.R."/>
            <person name="King G.M."/>
        </authorList>
    </citation>
    <scope>NUCLEOTIDE SEQUENCE [LARGE SCALE GENOMIC DNA]</scope>
    <source>
        <strain evidence="5 6">WSA2</strain>
    </source>
</reference>
<comment type="caution">
    <text evidence="5">The sequence shown here is derived from an EMBL/GenBank/DDBJ whole genome shotgun (WGS) entry which is preliminary data.</text>
</comment>
<evidence type="ECO:0000256" key="2">
    <source>
        <dbReference type="ARBA" id="ARBA00022448"/>
    </source>
</evidence>
<dbReference type="SUPFAM" id="SSF53850">
    <property type="entry name" value="Periplasmic binding protein-like II"/>
    <property type="match status" value="1"/>
</dbReference>
<keyword evidence="2" id="KW-0813">Transport</keyword>
<dbReference type="OrthoDB" id="233597at2157"/>
<dbReference type="PANTHER" id="PTHR30290:SF9">
    <property type="entry name" value="OLIGOPEPTIDE-BINDING PROTEIN APPA"/>
    <property type="match status" value="1"/>
</dbReference>
<dbReference type="AlphaFoldDB" id="A0A6B0SVY7"/>
<dbReference type="InterPro" id="IPR039424">
    <property type="entry name" value="SBP_5"/>
</dbReference>
<evidence type="ECO:0000313" key="5">
    <source>
        <dbReference type="EMBL" id="MXR40793.1"/>
    </source>
</evidence>
<gene>
    <name evidence="5" type="ORF">GRX01_05485</name>
</gene>
<dbReference type="PANTHER" id="PTHR30290">
    <property type="entry name" value="PERIPLASMIC BINDING COMPONENT OF ABC TRANSPORTER"/>
    <property type="match status" value="1"/>
</dbReference>
<comment type="similarity">
    <text evidence="1">Belongs to the bacterial solute-binding protein 5 family.</text>
</comment>
<keyword evidence="6" id="KW-1185">Reference proteome</keyword>
<evidence type="ECO:0000259" key="4">
    <source>
        <dbReference type="Pfam" id="PF00496"/>
    </source>
</evidence>
<dbReference type="EMBL" id="WUUS01000003">
    <property type="protein sequence ID" value="MXR40793.1"/>
    <property type="molecule type" value="Genomic_DNA"/>
</dbReference>
<evidence type="ECO:0000313" key="6">
    <source>
        <dbReference type="Proteomes" id="UP000437065"/>
    </source>
</evidence>
<dbReference type="InterPro" id="IPR000914">
    <property type="entry name" value="SBP_5_dom"/>
</dbReference>
<organism evidence="5 6">
    <name type="scientific">Halobaculum saliterrae</name>
    <dbReference type="NCBI Taxonomy" id="2073113"/>
    <lineage>
        <taxon>Archaea</taxon>
        <taxon>Methanobacteriati</taxon>
        <taxon>Methanobacteriota</taxon>
        <taxon>Stenosarchaea group</taxon>
        <taxon>Halobacteria</taxon>
        <taxon>Halobacteriales</taxon>
        <taxon>Haloferacaceae</taxon>
        <taxon>Halobaculum</taxon>
    </lineage>
</organism>
<dbReference type="Gene3D" id="3.10.105.10">
    <property type="entry name" value="Dipeptide-binding Protein, Domain 3"/>
    <property type="match status" value="1"/>
</dbReference>
<dbReference type="GO" id="GO:1904680">
    <property type="term" value="F:peptide transmembrane transporter activity"/>
    <property type="evidence" value="ECO:0007669"/>
    <property type="project" value="TreeGrafter"/>
</dbReference>